<dbReference type="EMBL" id="JARTFS010000011">
    <property type="protein sequence ID" value="MED4402273.1"/>
    <property type="molecule type" value="Genomic_DNA"/>
</dbReference>
<dbReference type="PANTHER" id="PTHR43158">
    <property type="entry name" value="SKFA PEPTIDE EXPORT ATP-BINDING PROTEIN SKFE"/>
    <property type="match status" value="1"/>
</dbReference>
<comment type="caution">
    <text evidence="4">The sequence shown here is derived from an EMBL/GenBank/DDBJ whole genome shotgun (WGS) entry which is preliminary data.</text>
</comment>
<evidence type="ECO:0000256" key="1">
    <source>
        <dbReference type="ARBA" id="ARBA00022741"/>
    </source>
</evidence>
<keyword evidence="2 4" id="KW-0067">ATP-binding</keyword>
<dbReference type="PROSITE" id="PS50893">
    <property type="entry name" value="ABC_TRANSPORTER_2"/>
    <property type="match status" value="1"/>
</dbReference>
<evidence type="ECO:0000259" key="3">
    <source>
        <dbReference type="PROSITE" id="PS50893"/>
    </source>
</evidence>
<dbReference type="InterPro" id="IPR017871">
    <property type="entry name" value="ABC_transporter-like_CS"/>
</dbReference>
<organism evidence="4 5">
    <name type="scientific">Metabacillus fastidiosus</name>
    <dbReference type="NCBI Taxonomy" id="1458"/>
    <lineage>
        <taxon>Bacteria</taxon>
        <taxon>Bacillati</taxon>
        <taxon>Bacillota</taxon>
        <taxon>Bacilli</taxon>
        <taxon>Bacillales</taxon>
        <taxon>Bacillaceae</taxon>
        <taxon>Metabacillus</taxon>
    </lineage>
</organism>
<proteinExistence type="predicted"/>
<feature type="domain" description="ABC transporter" evidence="3">
    <location>
        <begin position="2"/>
        <end position="227"/>
    </location>
</feature>
<dbReference type="Proteomes" id="UP001342826">
    <property type="component" value="Unassembled WGS sequence"/>
</dbReference>
<evidence type="ECO:0000256" key="2">
    <source>
        <dbReference type="ARBA" id="ARBA00022840"/>
    </source>
</evidence>
<dbReference type="InterPro" id="IPR003593">
    <property type="entry name" value="AAA+_ATPase"/>
</dbReference>
<keyword evidence="1" id="KW-0547">Nucleotide-binding</keyword>
<evidence type="ECO:0000313" key="5">
    <source>
        <dbReference type="Proteomes" id="UP001342826"/>
    </source>
</evidence>
<name>A0ABU6P016_9BACI</name>
<sequence>MINISNLSFSYGNALALKDVNLQETEPIIVGLWGRNGAGKTTLMKLLSGQESPNGGQVNVSGISPYNNSEGMKYISYMQENHPFSELWNVNDALRFASYFNENWDQTLADELVTLFELPRKKKIRSFSKGMQTMITIVIGLASKSPITIMDEPTNGLDAHRRKQFYDVLLDTYEEQPRLFILSSHHIDEIEPICEKIAIVDRQTITHYEETETLKMKGILLTGDASAIESLTAGRRILEKRKLRNQLNVMLDEPFNNDWLSRAKESNITIEKASLQDYLISITKRKEEEKVK</sequence>
<dbReference type="PANTHER" id="PTHR43158:SF5">
    <property type="entry name" value="ABC TRANSPORTER, ATP-BINDING PROTEIN"/>
    <property type="match status" value="1"/>
</dbReference>
<dbReference type="SUPFAM" id="SSF52540">
    <property type="entry name" value="P-loop containing nucleoside triphosphate hydrolases"/>
    <property type="match status" value="1"/>
</dbReference>
<dbReference type="GeneID" id="301139907"/>
<dbReference type="RefSeq" id="WP_066226017.1">
    <property type="nucleotide sequence ID" value="NZ_JARTFQ010000005.1"/>
</dbReference>
<dbReference type="PROSITE" id="PS00211">
    <property type="entry name" value="ABC_TRANSPORTER_1"/>
    <property type="match status" value="1"/>
</dbReference>
<dbReference type="Gene3D" id="3.40.50.300">
    <property type="entry name" value="P-loop containing nucleotide triphosphate hydrolases"/>
    <property type="match status" value="1"/>
</dbReference>
<accession>A0ABU6P016</accession>
<dbReference type="SMART" id="SM00382">
    <property type="entry name" value="AAA"/>
    <property type="match status" value="1"/>
</dbReference>
<protein>
    <submittedName>
        <fullName evidence="4">ABC transporter ATP-binding protein</fullName>
    </submittedName>
</protein>
<dbReference type="Pfam" id="PF00005">
    <property type="entry name" value="ABC_tran"/>
    <property type="match status" value="1"/>
</dbReference>
<dbReference type="InterPro" id="IPR027417">
    <property type="entry name" value="P-loop_NTPase"/>
</dbReference>
<dbReference type="GO" id="GO:0005524">
    <property type="term" value="F:ATP binding"/>
    <property type="evidence" value="ECO:0007669"/>
    <property type="project" value="UniProtKB-KW"/>
</dbReference>
<evidence type="ECO:0000313" key="4">
    <source>
        <dbReference type="EMBL" id="MED4402273.1"/>
    </source>
</evidence>
<gene>
    <name evidence="4" type="ORF">P9271_13195</name>
</gene>
<dbReference type="CDD" id="cd03230">
    <property type="entry name" value="ABC_DR_subfamily_A"/>
    <property type="match status" value="1"/>
</dbReference>
<reference evidence="4 5" key="1">
    <citation type="submission" date="2023-03" db="EMBL/GenBank/DDBJ databases">
        <title>Bacillus Genome Sequencing.</title>
        <authorList>
            <person name="Dunlap C."/>
        </authorList>
    </citation>
    <scope>NUCLEOTIDE SEQUENCE [LARGE SCALE GENOMIC DNA]</scope>
    <source>
        <strain evidence="4 5">NRS-1717</strain>
    </source>
</reference>
<dbReference type="InterPro" id="IPR003439">
    <property type="entry name" value="ABC_transporter-like_ATP-bd"/>
</dbReference>
<keyword evidence="5" id="KW-1185">Reference proteome</keyword>